<dbReference type="InterPro" id="IPR048703">
    <property type="entry name" value="Tnp_Tc3-like_HTH"/>
</dbReference>
<evidence type="ECO:0000256" key="1">
    <source>
        <dbReference type="SAM" id="MobiDB-lite"/>
    </source>
</evidence>
<dbReference type="Gene3D" id="1.10.10.60">
    <property type="entry name" value="Homeodomain-like"/>
    <property type="match status" value="1"/>
</dbReference>
<dbReference type="AlphaFoldDB" id="A0A1I7WRR1"/>
<dbReference type="WBParaSite" id="Hba_07840">
    <property type="protein sequence ID" value="Hba_07840"/>
    <property type="gene ID" value="Hba_07840"/>
</dbReference>
<keyword evidence="3" id="KW-1185">Reference proteome</keyword>
<accession>A0A1I7WRR1</accession>
<feature type="domain" description="Transposable element Tc3 transposase-like DNA-binding HTH" evidence="2">
    <location>
        <begin position="49"/>
        <end position="80"/>
    </location>
</feature>
<evidence type="ECO:0000259" key="2">
    <source>
        <dbReference type="Pfam" id="PF21517"/>
    </source>
</evidence>
<evidence type="ECO:0000313" key="4">
    <source>
        <dbReference type="WBParaSite" id="Hba_07840"/>
    </source>
</evidence>
<feature type="region of interest" description="Disordered" evidence="1">
    <location>
        <begin position="32"/>
        <end position="53"/>
    </location>
</feature>
<reference evidence="4" key="1">
    <citation type="submission" date="2016-11" db="UniProtKB">
        <authorList>
            <consortium name="WormBaseParasite"/>
        </authorList>
    </citation>
    <scope>IDENTIFICATION</scope>
</reference>
<name>A0A1I7WRR1_HETBA</name>
<dbReference type="Gene3D" id="1.10.10.10">
    <property type="entry name" value="Winged helix-like DNA-binding domain superfamily/Winged helix DNA-binding domain"/>
    <property type="match status" value="1"/>
</dbReference>
<dbReference type="Proteomes" id="UP000095283">
    <property type="component" value="Unplaced"/>
</dbReference>
<proteinExistence type="predicted"/>
<protein>
    <submittedName>
        <fullName evidence="4">Auxin-responsive protein</fullName>
    </submittedName>
</protein>
<dbReference type="Pfam" id="PF21517">
    <property type="entry name" value="HTH_Tnp_Tc3_2_like"/>
    <property type="match status" value="1"/>
</dbReference>
<organism evidence="3 4">
    <name type="scientific">Heterorhabditis bacteriophora</name>
    <name type="common">Entomopathogenic nematode worm</name>
    <dbReference type="NCBI Taxonomy" id="37862"/>
    <lineage>
        <taxon>Eukaryota</taxon>
        <taxon>Metazoa</taxon>
        <taxon>Ecdysozoa</taxon>
        <taxon>Nematoda</taxon>
        <taxon>Chromadorea</taxon>
        <taxon>Rhabditida</taxon>
        <taxon>Rhabditina</taxon>
        <taxon>Rhabditomorpha</taxon>
        <taxon>Strongyloidea</taxon>
        <taxon>Heterorhabditidae</taxon>
        <taxon>Heterorhabditis</taxon>
    </lineage>
</organism>
<sequence length="152" mass="17094">MGHAPKLSQHERGQIDAPSTVSYTVKQIADVVKRSREKSSGRPSDLNGREKRTILHTASNSTTSIVGIRRTCGTDASESTKCSQVIQAYRDKMLLFARNSMRCDWGMSYFRSLEDETTNPSFQIQVIFGDGKKFSLVGPNGWHSYWSDLSRE</sequence>
<dbReference type="InterPro" id="IPR036388">
    <property type="entry name" value="WH-like_DNA-bd_sf"/>
</dbReference>
<evidence type="ECO:0000313" key="3">
    <source>
        <dbReference type="Proteomes" id="UP000095283"/>
    </source>
</evidence>